<sequence>MVLRECQRIDPFHPNCYLLASSLCLGQLRLIEEGVEQACQAIQVAKSQKQKYLHARAHLLLGWGYSIMAWDCRVLERKRDLQMRAIFEYTT</sequence>
<evidence type="ECO:0000313" key="2">
    <source>
        <dbReference type="Proteomes" id="UP000784294"/>
    </source>
</evidence>
<reference evidence="1" key="1">
    <citation type="submission" date="2018-11" db="EMBL/GenBank/DDBJ databases">
        <authorList>
            <consortium name="Pathogen Informatics"/>
        </authorList>
    </citation>
    <scope>NUCLEOTIDE SEQUENCE</scope>
</reference>
<dbReference type="Proteomes" id="UP000784294">
    <property type="component" value="Unassembled WGS sequence"/>
</dbReference>
<comment type="caution">
    <text evidence="1">The sequence shown here is derived from an EMBL/GenBank/DDBJ whole genome shotgun (WGS) entry which is preliminary data.</text>
</comment>
<evidence type="ECO:0000313" key="1">
    <source>
        <dbReference type="EMBL" id="VEL07298.1"/>
    </source>
</evidence>
<accession>A0A3S5A565</accession>
<protein>
    <submittedName>
        <fullName evidence="1">Uncharacterized protein</fullName>
    </submittedName>
</protein>
<name>A0A3S5A565_9PLAT</name>
<gene>
    <name evidence="1" type="ORF">PXEA_LOCUS738</name>
</gene>
<organism evidence="1 2">
    <name type="scientific">Protopolystoma xenopodis</name>
    <dbReference type="NCBI Taxonomy" id="117903"/>
    <lineage>
        <taxon>Eukaryota</taxon>
        <taxon>Metazoa</taxon>
        <taxon>Spiralia</taxon>
        <taxon>Lophotrochozoa</taxon>
        <taxon>Platyhelminthes</taxon>
        <taxon>Monogenea</taxon>
        <taxon>Polyopisthocotylea</taxon>
        <taxon>Polystomatidea</taxon>
        <taxon>Polystomatidae</taxon>
        <taxon>Protopolystoma</taxon>
    </lineage>
</organism>
<dbReference type="AlphaFoldDB" id="A0A3S5A565"/>
<proteinExistence type="predicted"/>
<keyword evidence="2" id="KW-1185">Reference proteome</keyword>
<dbReference type="OrthoDB" id="29013at2759"/>
<dbReference type="EMBL" id="CAAALY010001429">
    <property type="protein sequence ID" value="VEL07298.1"/>
    <property type="molecule type" value="Genomic_DNA"/>
</dbReference>